<feature type="domain" description="Alpha/beta hydrolase fold-3" evidence="2">
    <location>
        <begin position="63"/>
        <end position="223"/>
    </location>
</feature>
<gene>
    <name evidence="3" type="ORF">TARUN_9614</name>
</gene>
<organism evidence="3 4">
    <name type="scientific">Trichoderma arundinaceum</name>
    <dbReference type="NCBI Taxonomy" id="490622"/>
    <lineage>
        <taxon>Eukaryota</taxon>
        <taxon>Fungi</taxon>
        <taxon>Dikarya</taxon>
        <taxon>Ascomycota</taxon>
        <taxon>Pezizomycotina</taxon>
        <taxon>Sordariomycetes</taxon>
        <taxon>Hypocreomycetidae</taxon>
        <taxon>Hypocreales</taxon>
        <taxon>Hypocreaceae</taxon>
        <taxon>Trichoderma</taxon>
    </lineage>
</organism>
<dbReference type="EMBL" id="PXOA01000808">
    <property type="protein sequence ID" value="RFU72644.1"/>
    <property type="molecule type" value="Genomic_DNA"/>
</dbReference>
<feature type="compositionally biased region" description="Basic and acidic residues" evidence="1">
    <location>
        <begin position="9"/>
        <end position="19"/>
    </location>
</feature>
<dbReference type="SUPFAM" id="SSF53474">
    <property type="entry name" value="alpha/beta-Hydrolases"/>
    <property type="match status" value="1"/>
</dbReference>
<dbReference type="InterPro" id="IPR029058">
    <property type="entry name" value="AB_hydrolase_fold"/>
</dbReference>
<evidence type="ECO:0000313" key="3">
    <source>
        <dbReference type="EMBL" id="RFU72644.1"/>
    </source>
</evidence>
<dbReference type="Pfam" id="PF07859">
    <property type="entry name" value="Abhydrolase_3"/>
    <property type="match status" value="1"/>
</dbReference>
<accession>A0A395N9R2</accession>
<dbReference type="InterPro" id="IPR013094">
    <property type="entry name" value="AB_hydrolase_3"/>
</dbReference>
<protein>
    <submittedName>
        <fullName evidence="3">Lipase esterase</fullName>
    </submittedName>
</protein>
<reference evidence="3 4" key="1">
    <citation type="journal article" date="2018" name="PLoS Pathog.">
        <title>Evolution of structural diversity of trichothecenes, a family of toxins produced by plant pathogenic and entomopathogenic fungi.</title>
        <authorList>
            <person name="Proctor R.H."/>
            <person name="McCormick S.P."/>
            <person name="Kim H.S."/>
            <person name="Cardoza R.E."/>
            <person name="Stanley A.M."/>
            <person name="Lindo L."/>
            <person name="Kelly A."/>
            <person name="Brown D.W."/>
            <person name="Lee T."/>
            <person name="Vaughan M.M."/>
            <person name="Alexander N.J."/>
            <person name="Busman M."/>
            <person name="Gutierrez S."/>
        </authorList>
    </citation>
    <scope>NUCLEOTIDE SEQUENCE [LARGE SCALE GENOMIC DNA]</scope>
    <source>
        <strain evidence="3 4">IBT 40837</strain>
    </source>
</reference>
<keyword evidence="4" id="KW-1185">Reference proteome</keyword>
<comment type="caution">
    <text evidence="3">The sequence shown here is derived from an EMBL/GenBank/DDBJ whole genome shotgun (WGS) entry which is preliminary data.</text>
</comment>
<dbReference type="Gene3D" id="3.40.50.1820">
    <property type="entry name" value="alpha/beta hydrolase"/>
    <property type="match status" value="1"/>
</dbReference>
<sequence length="238" mass="25644">MSFAGDLAELARRSKDRQTKPSPSAFRSRKVSVPGYNGYQNQVRVHGPDIPSTNGAPRSFLVFSVHGGEWTFGDLDTEGAVCKAICKGNNVTVVSVDYRKFEIKSPQLLQEANRGTQGSRQPIPHWPGGCLGRCPLGESVFDNLDSLGGSPDHVTLGDLSAGANFTAALMHRAKEAKRVLRGQILRIPMVVHPAAQPVGLDFSSYQENANALILSAETVMQFLNGTARCPQTPACPRS</sequence>
<evidence type="ECO:0000259" key="2">
    <source>
        <dbReference type="Pfam" id="PF07859"/>
    </source>
</evidence>
<name>A0A395N9R2_TRIAR</name>
<feature type="region of interest" description="Disordered" evidence="1">
    <location>
        <begin position="1"/>
        <end position="32"/>
    </location>
</feature>
<dbReference type="OrthoDB" id="408631at2759"/>
<dbReference type="AlphaFoldDB" id="A0A395N9R2"/>
<proteinExistence type="predicted"/>
<dbReference type="GO" id="GO:0016787">
    <property type="term" value="F:hydrolase activity"/>
    <property type="evidence" value="ECO:0007669"/>
    <property type="project" value="InterPro"/>
</dbReference>
<evidence type="ECO:0000313" key="4">
    <source>
        <dbReference type="Proteomes" id="UP000266272"/>
    </source>
</evidence>
<dbReference type="STRING" id="490622.A0A395N9R2"/>
<dbReference type="Proteomes" id="UP000266272">
    <property type="component" value="Unassembled WGS sequence"/>
</dbReference>
<evidence type="ECO:0000256" key="1">
    <source>
        <dbReference type="SAM" id="MobiDB-lite"/>
    </source>
</evidence>